<dbReference type="RefSeq" id="XP_005768034.1">
    <property type="nucleotide sequence ID" value="XM_005767977.1"/>
</dbReference>
<feature type="region of interest" description="Disordered" evidence="1">
    <location>
        <begin position="172"/>
        <end position="219"/>
    </location>
</feature>
<feature type="compositionally biased region" description="Basic and acidic residues" evidence="1">
    <location>
        <begin position="182"/>
        <end position="205"/>
    </location>
</feature>
<evidence type="ECO:0000313" key="2">
    <source>
        <dbReference type="EnsemblProtists" id="EOD15605"/>
    </source>
</evidence>
<reference evidence="3" key="1">
    <citation type="journal article" date="2013" name="Nature">
        <title>Pan genome of the phytoplankton Emiliania underpins its global distribution.</title>
        <authorList>
            <person name="Read B.A."/>
            <person name="Kegel J."/>
            <person name="Klute M.J."/>
            <person name="Kuo A."/>
            <person name="Lefebvre S.C."/>
            <person name="Maumus F."/>
            <person name="Mayer C."/>
            <person name="Miller J."/>
            <person name="Monier A."/>
            <person name="Salamov A."/>
            <person name="Young J."/>
            <person name="Aguilar M."/>
            <person name="Claverie J.M."/>
            <person name="Frickenhaus S."/>
            <person name="Gonzalez K."/>
            <person name="Herman E.K."/>
            <person name="Lin Y.C."/>
            <person name="Napier J."/>
            <person name="Ogata H."/>
            <person name="Sarno A.F."/>
            <person name="Shmutz J."/>
            <person name="Schroeder D."/>
            <person name="de Vargas C."/>
            <person name="Verret F."/>
            <person name="von Dassow P."/>
            <person name="Valentin K."/>
            <person name="Van de Peer Y."/>
            <person name="Wheeler G."/>
            <person name="Dacks J.B."/>
            <person name="Delwiche C.F."/>
            <person name="Dyhrman S.T."/>
            <person name="Glockner G."/>
            <person name="John U."/>
            <person name="Richards T."/>
            <person name="Worden A.Z."/>
            <person name="Zhang X."/>
            <person name="Grigoriev I.V."/>
            <person name="Allen A.E."/>
            <person name="Bidle K."/>
            <person name="Borodovsky M."/>
            <person name="Bowler C."/>
            <person name="Brownlee C."/>
            <person name="Cock J.M."/>
            <person name="Elias M."/>
            <person name="Gladyshev V.N."/>
            <person name="Groth M."/>
            <person name="Guda C."/>
            <person name="Hadaegh A."/>
            <person name="Iglesias-Rodriguez M.D."/>
            <person name="Jenkins J."/>
            <person name="Jones B.M."/>
            <person name="Lawson T."/>
            <person name="Leese F."/>
            <person name="Lindquist E."/>
            <person name="Lobanov A."/>
            <person name="Lomsadze A."/>
            <person name="Malik S.B."/>
            <person name="Marsh M.E."/>
            <person name="Mackinder L."/>
            <person name="Mock T."/>
            <person name="Mueller-Roeber B."/>
            <person name="Pagarete A."/>
            <person name="Parker M."/>
            <person name="Probert I."/>
            <person name="Quesneville H."/>
            <person name="Raines C."/>
            <person name="Rensing S.A."/>
            <person name="Riano-Pachon D.M."/>
            <person name="Richier S."/>
            <person name="Rokitta S."/>
            <person name="Shiraiwa Y."/>
            <person name="Soanes D.M."/>
            <person name="van der Giezen M."/>
            <person name="Wahlund T.M."/>
            <person name="Williams B."/>
            <person name="Wilson W."/>
            <person name="Wolfe G."/>
            <person name="Wurch L.L."/>
        </authorList>
    </citation>
    <scope>NUCLEOTIDE SEQUENCE</scope>
</reference>
<dbReference type="AlphaFoldDB" id="A0A0D3IWH0"/>
<dbReference type="KEGG" id="ehx:EMIHUDRAFT_103136"/>
<evidence type="ECO:0008006" key="4">
    <source>
        <dbReference type="Google" id="ProtNLM"/>
    </source>
</evidence>
<organism evidence="2 3">
    <name type="scientific">Emiliania huxleyi (strain CCMP1516)</name>
    <dbReference type="NCBI Taxonomy" id="280463"/>
    <lineage>
        <taxon>Eukaryota</taxon>
        <taxon>Haptista</taxon>
        <taxon>Haptophyta</taxon>
        <taxon>Prymnesiophyceae</taxon>
        <taxon>Isochrysidales</taxon>
        <taxon>Noelaerhabdaceae</taxon>
        <taxon>Emiliania</taxon>
    </lineage>
</organism>
<name>A0A0D3IWH0_EMIH1</name>
<protein>
    <recommendedName>
        <fullName evidence="4">Clu domain-containing protein</fullName>
    </recommendedName>
</protein>
<reference evidence="2" key="2">
    <citation type="submission" date="2024-10" db="UniProtKB">
        <authorList>
            <consortium name="EnsemblProtists"/>
        </authorList>
    </citation>
    <scope>IDENTIFICATION</scope>
</reference>
<evidence type="ECO:0000256" key="1">
    <source>
        <dbReference type="SAM" id="MobiDB-lite"/>
    </source>
</evidence>
<evidence type="ECO:0000313" key="3">
    <source>
        <dbReference type="Proteomes" id="UP000013827"/>
    </source>
</evidence>
<feature type="region of interest" description="Disordered" evidence="1">
    <location>
        <begin position="40"/>
        <end position="137"/>
    </location>
</feature>
<dbReference type="EnsemblProtists" id="EOD15605">
    <property type="protein sequence ID" value="EOD15605"/>
    <property type="gene ID" value="EMIHUDRAFT_103136"/>
</dbReference>
<proteinExistence type="predicted"/>
<keyword evidence="3" id="KW-1185">Reference proteome</keyword>
<feature type="compositionally biased region" description="Basic and acidic residues" evidence="1">
    <location>
        <begin position="40"/>
        <end position="51"/>
    </location>
</feature>
<feature type="compositionally biased region" description="Basic and acidic residues" evidence="1">
    <location>
        <begin position="73"/>
        <end position="86"/>
    </location>
</feature>
<dbReference type="PaxDb" id="2903-EOD15605"/>
<dbReference type="GeneID" id="17261866"/>
<dbReference type="HOGENOM" id="CLU_283624_0_0_1"/>
<accession>A0A0D3IWH0</accession>
<dbReference type="Proteomes" id="UP000013827">
    <property type="component" value="Unassembled WGS sequence"/>
</dbReference>
<sequence>MSRSILRTTSLVRLSADEASAGRAASPLCAAEARELSERVSEEGVRHEAWVREASPVSKEGSLEEASLEAAEDASKERNLEARLDGSLEPEASLDAPADTPPSKDATFEARLGGSLEPEASLDAPADTPPSKDATFEARLGGSLEPEASLDAPADTPPSKDATFEARLDCEPDGSLEQAWPSRKDASNERSLTERREKSPNERPRSLPPRLASALTDGTLGLPGRGLSLGTGCRVPAGGVEGQLLPAVELSLTLPFSSVKGTSRYPDPGSPAAAASASSSLDAATDEAARTAVLVAIEEALERVAQARWLRKVGRLVTPATASSLQLVLTARRDLRLVGLRAALALAPDDGGAALKRVMKPLLHAHRDGSLCGLVKGSDGLLEWDAAGLLTSSFVRGRWAMAPASASAPSSACVDLAARASPAAAAAASASASLDAAAGAAARTDVLVAVAEALERVEQGGLLRIVGRLVTPATASSLQLVLTARRDLRLVGLRAALALAADDGGAALKRVMKPLLQAHRDGSLCGLVKGSDGLLEWDEGHRLWTTYRVEQDVSSSLEALLRVVDLAARAPPAAAAAASASSSLDAAAGAAARTDVLVAVAEALERVEQGAWLQNLGRLVTPATASSLQLVLTARRDLRLVGLRAALALAGDDGGAALETAMKPLLQAHRDGSLCGLVKGSDGLLEWDEGEELWMALRKVELRHPRFAPSPSFAALDLRAEIRAQSENYLSDVALGELLKVHSHAAAPLHGYVAPTTRVSQIAVGAPAAGAVYPVAGEALRFVCGMWVGAVGLSDEAGGVRPAEELVAAGDALLPKLRSNSFAGAKCRSHNYARSRGKLRAMVVGLRGWKPLAPSRWQTTDPLATCADIGAAHAACGPFAAFCRRAYVVDGVITVELIETASHPHSDARGDADFHWRYTERLAGGRQLRLSFPLNEYVTSVVTVHEHIDFDINKLGPEVRLARCGFFLLDARRAPPAAGFLPFCLYTPGTSGRPREQYERGEILRVERGPGTLVAMTRELAAAGSAAEHGVPRSPKRALLVRLLLLEALGRATLVPAAGPSAVEESVDRIRILVALCDEYKWLPVSFCPVSMILAWLA</sequence>